<comment type="caution">
    <text evidence="2">The sequence shown here is derived from an EMBL/GenBank/DDBJ whole genome shotgun (WGS) entry which is preliminary data.</text>
</comment>
<dbReference type="RefSeq" id="WP_307359024.1">
    <property type="nucleotide sequence ID" value="NZ_JAUSXK010000001.1"/>
</dbReference>
<accession>A0ABU0P7I4</accession>
<sequence>MTNPPNETVAPRFSLPKPRPVRQRGIHAFVWDAWPWVNWLLPIFFCFHGWLGSGGWETLLLTVLSPIIVPVFALLASLPRLILRKRGHTTAPGPMVWLLFLNGWSWFIAPLTIPGPTDGATIPSLLQSLVVVPLSDGFQGLMFIGCCILGALSWVALLVLAGTLHPLPATAVGIWRIISWGSAFLVPMLFAVTVVIGVGTTANHLDAASETSGLVHSRSLQDQAELATERYEQTQQAVSEIRALIADDDWHMLGGLERNPYACRSLNMDCYLINADFSHDTAGTGLDRDALIAQIESLGWKPTEGGRLVDADGRELQLSTDEGGFVQVDVESPWWWGDSWDIQDVLPDPGTRPETYAADEWPSL</sequence>
<keyword evidence="1" id="KW-0472">Membrane</keyword>
<evidence type="ECO:0000313" key="2">
    <source>
        <dbReference type="EMBL" id="MDQ0642862.1"/>
    </source>
</evidence>
<keyword evidence="3" id="KW-1185">Reference proteome</keyword>
<organism evidence="2 3">
    <name type="scientific">Microbacterium murale</name>
    <dbReference type="NCBI Taxonomy" id="1081040"/>
    <lineage>
        <taxon>Bacteria</taxon>
        <taxon>Bacillati</taxon>
        <taxon>Actinomycetota</taxon>
        <taxon>Actinomycetes</taxon>
        <taxon>Micrococcales</taxon>
        <taxon>Microbacteriaceae</taxon>
        <taxon>Microbacterium</taxon>
    </lineage>
</organism>
<feature type="transmembrane region" description="Helical" evidence="1">
    <location>
        <begin position="95"/>
        <end position="113"/>
    </location>
</feature>
<feature type="transmembrane region" description="Helical" evidence="1">
    <location>
        <begin position="29"/>
        <end position="51"/>
    </location>
</feature>
<dbReference type="EMBL" id="JAUSXK010000001">
    <property type="protein sequence ID" value="MDQ0642862.1"/>
    <property type="molecule type" value="Genomic_DNA"/>
</dbReference>
<protein>
    <submittedName>
        <fullName evidence="2">Uncharacterized protein</fullName>
    </submittedName>
</protein>
<gene>
    <name evidence="2" type="ORF">QFZ46_001022</name>
</gene>
<keyword evidence="1" id="KW-1133">Transmembrane helix</keyword>
<feature type="transmembrane region" description="Helical" evidence="1">
    <location>
        <begin position="63"/>
        <end position="83"/>
    </location>
</feature>
<keyword evidence="1" id="KW-0812">Transmembrane</keyword>
<evidence type="ECO:0000313" key="3">
    <source>
        <dbReference type="Proteomes" id="UP001239085"/>
    </source>
</evidence>
<dbReference type="Proteomes" id="UP001239085">
    <property type="component" value="Unassembled WGS sequence"/>
</dbReference>
<reference evidence="2 3" key="1">
    <citation type="submission" date="2023-07" db="EMBL/GenBank/DDBJ databases">
        <title>Comparative genomics of wheat-associated soil bacteria to identify genetic determinants of phenazine resistance.</title>
        <authorList>
            <person name="Mouncey N."/>
        </authorList>
    </citation>
    <scope>NUCLEOTIDE SEQUENCE [LARGE SCALE GENOMIC DNA]</scope>
    <source>
        <strain evidence="2 3">W2I7</strain>
    </source>
</reference>
<proteinExistence type="predicted"/>
<evidence type="ECO:0000256" key="1">
    <source>
        <dbReference type="SAM" id="Phobius"/>
    </source>
</evidence>
<name>A0ABU0P7I4_9MICO</name>
<feature type="transmembrane region" description="Helical" evidence="1">
    <location>
        <begin position="141"/>
        <end position="165"/>
    </location>
</feature>
<feature type="transmembrane region" description="Helical" evidence="1">
    <location>
        <begin position="177"/>
        <end position="199"/>
    </location>
</feature>